<proteinExistence type="predicted"/>
<sequence>MKSNRFVAFFKPHRTVPVVPWTATGRWDLSIQRVLILFFGLAIFGLGDALIIQSGLGNAPWSVLAQGISLKTGLTIGTSTLIIGAAVLLLWIPLRERPGFGTLSNILIISLFIEIGTRIFPAQDSLVIGLIFVVTGIALIGIGSALYITCGLGPGPRDGAMTGLHNRTGVRVGRVRLVLEVIVSILGAALGGTLGLGTLLFALFIGQSVAISFGALARLTYK</sequence>
<reference evidence="2" key="1">
    <citation type="submission" date="2020-05" db="EMBL/GenBank/DDBJ databases">
        <authorList>
            <person name="Chiriac C."/>
            <person name="Salcher M."/>
            <person name="Ghai R."/>
            <person name="Kavagutti S V."/>
        </authorList>
    </citation>
    <scope>NUCLEOTIDE SEQUENCE</scope>
</reference>
<accession>A0A6J6KTU1</accession>
<keyword evidence="1" id="KW-0472">Membrane</keyword>
<dbReference type="PANTHER" id="PTHR40078">
    <property type="entry name" value="INTEGRAL MEMBRANE PROTEIN-RELATED"/>
    <property type="match status" value="1"/>
</dbReference>
<gene>
    <name evidence="2" type="ORF">UFOPK2243_00623</name>
</gene>
<dbReference type="AlphaFoldDB" id="A0A6J6KTU1"/>
<keyword evidence="1" id="KW-1133">Transmembrane helix</keyword>
<dbReference type="InterPro" id="IPR038750">
    <property type="entry name" value="YczE/YyaS-like"/>
</dbReference>
<protein>
    <submittedName>
        <fullName evidence="2">Unannotated protein</fullName>
    </submittedName>
</protein>
<feature type="transmembrane region" description="Helical" evidence="1">
    <location>
        <begin position="72"/>
        <end position="92"/>
    </location>
</feature>
<feature type="transmembrane region" description="Helical" evidence="1">
    <location>
        <begin position="34"/>
        <end position="52"/>
    </location>
</feature>
<feature type="transmembrane region" description="Helical" evidence="1">
    <location>
        <begin position="177"/>
        <end position="194"/>
    </location>
</feature>
<name>A0A6J6KTU1_9ZZZZ</name>
<dbReference type="PANTHER" id="PTHR40078:SF1">
    <property type="entry name" value="INTEGRAL MEMBRANE PROTEIN"/>
    <property type="match status" value="1"/>
</dbReference>
<feature type="transmembrane region" description="Helical" evidence="1">
    <location>
        <begin position="200"/>
        <end position="221"/>
    </location>
</feature>
<dbReference type="Pfam" id="PF19700">
    <property type="entry name" value="DUF6198"/>
    <property type="match status" value="1"/>
</dbReference>
<keyword evidence="1" id="KW-0812">Transmembrane</keyword>
<feature type="transmembrane region" description="Helical" evidence="1">
    <location>
        <begin position="99"/>
        <end position="120"/>
    </location>
</feature>
<feature type="transmembrane region" description="Helical" evidence="1">
    <location>
        <begin position="126"/>
        <end position="148"/>
    </location>
</feature>
<dbReference type="EMBL" id="CAEZWL010000011">
    <property type="protein sequence ID" value="CAB4652952.1"/>
    <property type="molecule type" value="Genomic_DNA"/>
</dbReference>
<evidence type="ECO:0000313" key="2">
    <source>
        <dbReference type="EMBL" id="CAB4652952.1"/>
    </source>
</evidence>
<evidence type="ECO:0000256" key="1">
    <source>
        <dbReference type="SAM" id="Phobius"/>
    </source>
</evidence>
<organism evidence="2">
    <name type="scientific">freshwater metagenome</name>
    <dbReference type="NCBI Taxonomy" id="449393"/>
    <lineage>
        <taxon>unclassified sequences</taxon>
        <taxon>metagenomes</taxon>
        <taxon>ecological metagenomes</taxon>
    </lineage>
</organism>